<dbReference type="EMBL" id="FOXH01000031">
    <property type="protein sequence ID" value="SFQ51464.1"/>
    <property type="molecule type" value="Genomic_DNA"/>
</dbReference>
<dbReference type="STRING" id="1079859.SAMN04515674_1312"/>
<gene>
    <name evidence="1" type="ORF">SAMN04515674_1312</name>
</gene>
<organism evidence="1 2">
    <name type="scientific">Pseudarcicella hirudinis</name>
    <dbReference type="NCBI Taxonomy" id="1079859"/>
    <lineage>
        <taxon>Bacteria</taxon>
        <taxon>Pseudomonadati</taxon>
        <taxon>Bacteroidota</taxon>
        <taxon>Cytophagia</taxon>
        <taxon>Cytophagales</taxon>
        <taxon>Flectobacillaceae</taxon>
        <taxon>Pseudarcicella</taxon>
    </lineage>
</organism>
<dbReference type="Proteomes" id="UP000199306">
    <property type="component" value="Unassembled WGS sequence"/>
</dbReference>
<proteinExistence type="predicted"/>
<evidence type="ECO:0000313" key="1">
    <source>
        <dbReference type="EMBL" id="SFQ51464.1"/>
    </source>
</evidence>
<sequence>MQLTMESCVSDVMYLRKLGKLLPSQKGTALSILNKKIMFLGDLAKEADCKTDKDTIIDYMVHVENQRNMIIDYFEFPRFKM</sequence>
<keyword evidence="2" id="KW-1185">Reference proteome</keyword>
<dbReference type="AlphaFoldDB" id="A0A1I5Z4R4"/>
<evidence type="ECO:0000313" key="2">
    <source>
        <dbReference type="Proteomes" id="UP000199306"/>
    </source>
</evidence>
<accession>A0A1I5Z4R4</accession>
<reference evidence="1 2" key="1">
    <citation type="submission" date="2016-10" db="EMBL/GenBank/DDBJ databases">
        <authorList>
            <person name="de Groot N.N."/>
        </authorList>
    </citation>
    <scope>NUCLEOTIDE SEQUENCE [LARGE SCALE GENOMIC DNA]</scope>
    <source>
        <strain evidence="2">E92,LMG 26720,CCM 7988</strain>
    </source>
</reference>
<dbReference type="RefSeq" id="WP_092019877.1">
    <property type="nucleotide sequence ID" value="NZ_FOXH01000031.1"/>
</dbReference>
<name>A0A1I5Z4R4_9BACT</name>
<protein>
    <submittedName>
        <fullName evidence="1">Uncharacterized protein</fullName>
    </submittedName>
</protein>